<dbReference type="InterPro" id="IPR011006">
    <property type="entry name" value="CheY-like_superfamily"/>
</dbReference>
<dbReference type="PANTHER" id="PTHR45339:SF6">
    <property type="entry name" value="SENSORY HISTIDINE PROTEIN KINASE"/>
    <property type="match status" value="1"/>
</dbReference>
<feature type="modified residue" description="4-aspartylphosphate" evidence="2">
    <location>
        <position position="203"/>
    </location>
</feature>
<dbReference type="VEuPathDB" id="CryptoDB:Cvel_22293"/>
<dbReference type="GO" id="GO:0000160">
    <property type="term" value="P:phosphorelay signal transduction system"/>
    <property type="evidence" value="ECO:0007669"/>
    <property type="project" value="InterPro"/>
</dbReference>
<evidence type="ECO:0000256" key="3">
    <source>
        <dbReference type="SAM" id="MobiDB-lite"/>
    </source>
</evidence>
<dbReference type="Gene3D" id="3.40.50.2300">
    <property type="match status" value="1"/>
</dbReference>
<evidence type="ECO:0000256" key="2">
    <source>
        <dbReference type="PROSITE-ProRule" id="PRU00169"/>
    </source>
</evidence>
<dbReference type="CDD" id="cd17546">
    <property type="entry name" value="REC_hyHK_CKI1_RcsC-like"/>
    <property type="match status" value="1"/>
</dbReference>
<evidence type="ECO:0000256" key="1">
    <source>
        <dbReference type="ARBA" id="ARBA00022553"/>
    </source>
</evidence>
<dbReference type="EMBL" id="CDMZ01001300">
    <property type="protein sequence ID" value="CEM30412.1"/>
    <property type="molecule type" value="Genomic_DNA"/>
</dbReference>
<feature type="compositionally biased region" description="Polar residues" evidence="3">
    <location>
        <begin position="60"/>
        <end position="80"/>
    </location>
</feature>
<dbReference type="SUPFAM" id="SSF52172">
    <property type="entry name" value="CheY-like"/>
    <property type="match status" value="1"/>
</dbReference>
<organism evidence="5">
    <name type="scientific">Chromera velia CCMP2878</name>
    <dbReference type="NCBI Taxonomy" id="1169474"/>
    <lineage>
        <taxon>Eukaryota</taxon>
        <taxon>Sar</taxon>
        <taxon>Alveolata</taxon>
        <taxon>Colpodellida</taxon>
        <taxon>Chromeraceae</taxon>
        <taxon>Chromera</taxon>
    </lineage>
</organism>
<dbReference type="PhylomeDB" id="A0A0G4GKC7"/>
<dbReference type="SMART" id="SM00448">
    <property type="entry name" value="REC"/>
    <property type="match status" value="1"/>
</dbReference>
<feature type="region of interest" description="Disordered" evidence="3">
    <location>
        <begin position="1"/>
        <end position="80"/>
    </location>
</feature>
<dbReference type="PROSITE" id="PS50110">
    <property type="entry name" value="RESPONSE_REGULATORY"/>
    <property type="match status" value="1"/>
</dbReference>
<sequence>MQKDDSPVSLTFGDGPSWDDCQTELLGGGGGSNYSSSASPPLPSFASPITSRRRKAPHDPTSTSVSVLNPRQSKSYTFASNPRLQGLLDDLSATEDSREAPREASPVSVSSPQTHHDQIQATEGLEPEEMPQGLPSTMLEQVRTHAKDFDCLVVDDIWICAFGGFRAMERLGYRPWMCLSGERALEILRTPGAVDRLRVILMDKDMPGIDGPETIRRLRDFFAEQGVRQPVVVGVTGEVAGHGMNVLKEAGCDLVFSKPLRPDALKEGLKQCNQ</sequence>
<feature type="domain" description="Response regulatory" evidence="4">
    <location>
        <begin position="150"/>
        <end position="273"/>
    </location>
</feature>
<keyword evidence="1 2" id="KW-0597">Phosphoprotein</keyword>
<gene>
    <name evidence="5" type="ORF">Cvel_22293</name>
</gene>
<dbReference type="PANTHER" id="PTHR45339">
    <property type="entry name" value="HYBRID SIGNAL TRANSDUCTION HISTIDINE KINASE J"/>
    <property type="match status" value="1"/>
</dbReference>
<proteinExistence type="predicted"/>
<dbReference type="Pfam" id="PF00072">
    <property type="entry name" value="Response_reg"/>
    <property type="match status" value="1"/>
</dbReference>
<protein>
    <recommendedName>
        <fullName evidence="4">Response regulatory domain-containing protein</fullName>
    </recommendedName>
</protein>
<evidence type="ECO:0000313" key="5">
    <source>
        <dbReference type="EMBL" id="CEM30412.1"/>
    </source>
</evidence>
<accession>A0A0G4GKC7</accession>
<name>A0A0G4GKC7_9ALVE</name>
<dbReference type="InterPro" id="IPR001789">
    <property type="entry name" value="Sig_transdc_resp-reg_receiver"/>
</dbReference>
<feature type="region of interest" description="Disordered" evidence="3">
    <location>
        <begin position="93"/>
        <end position="132"/>
    </location>
</feature>
<dbReference type="AlphaFoldDB" id="A0A0G4GKC7"/>
<evidence type="ECO:0000259" key="4">
    <source>
        <dbReference type="PROSITE" id="PS50110"/>
    </source>
</evidence>
<feature type="compositionally biased region" description="Low complexity" evidence="3">
    <location>
        <begin position="33"/>
        <end position="48"/>
    </location>
</feature>
<reference evidence="5" key="1">
    <citation type="submission" date="2014-11" db="EMBL/GenBank/DDBJ databases">
        <authorList>
            <person name="Otto D Thomas"/>
            <person name="Naeem Raeece"/>
        </authorList>
    </citation>
    <scope>NUCLEOTIDE SEQUENCE</scope>
</reference>